<dbReference type="Pfam" id="PF14656">
    <property type="entry name" value="RAB3GAP2_C"/>
    <property type="match status" value="1"/>
</dbReference>
<dbReference type="WBParaSite" id="PSAMB.scaffold1273size33495.g12095.t1">
    <property type="protein sequence ID" value="PSAMB.scaffold1273size33495.g12095.t1"/>
    <property type="gene ID" value="PSAMB.scaffold1273size33495.g12095"/>
</dbReference>
<evidence type="ECO:0000313" key="2">
    <source>
        <dbReference type="Proteomes" id="UP000887566"/>
    </source>
</evidence>
<sequence length="209" mass="23205">MALRARPSTLFDDKGRRAMFVQFHSHPLLPLANVDDQVRAARQKFVEQCVKAAVDAAASAQGGRLVPNCAAAVELAKEWQLDVDRLRVDEILALYRMGRDKDGERLLPLVQDRLPLGDALLPLLGERLKHLLAQSDSGALNHVEKYSLISTRTVEWLRSLPETVAQEELNCDNLRRLARQVESCLSSAGEGNAGKLAVVDDLNRLIEHI</sequence>
<proteinExistence type="predicted"/>
<reference evidence="3" key="1">
    <citation type="submission" date="2022-11" db="UniProtKB">
        <authorList>
            <consortium name="WormBaseParasite"/>
        </authorList>
    </citation>
    <scope>IDENTIFICATION</scope>
</reference>
<keyword evidence="2" id="KW-1185">Reference proteome</keyword>
<evidence type="ECO:0000313" key="3">
    <source>
        <dbReference type="WBParaSite" id="PSAMB.scaffold1273size33495.g12095.t1"/>
    </source>
</evidence>
<dbReference type="InterPro" id="IPR029257">
    <property type="entry name" value="RAB3GAP2_C"/>
</dbReference>
<feature type="domain" description="Rab3GAP regulatory subunit C-terminal" evidence="1">
    <location>
        <begin position="3"/>
        <end position="186"/>
    </location>
</feature>
<name>A0A914UUJ6_9BILA</name>
<organism evidence="2 3">
    <name type="scientific">Plectus sambesii</name>
    <dbReference type="NCBI Taxonomy" id="2011161"/>
    <lineage>
        <taxon>Eukaryota</taxon>
        <taxon>Metazoa</taxon>
        <taxon>Ecdysozoa</taxon>
        <taxon>Nematoda</taxon>
        <taxon>Chromadorea</taxon>
        <taxon>Plectida</taxon>
        <taxon>Plectina</taxon>
        <taxon>Plectoidea</taxon>
        <taxon>Plectidae</taxon>
        <taxon>Plectus</taxon>
    </lineage>
</organism>
<protein>
    <submittedName>
        <fullName evidence="3">Rab3GAP regulatory subunit C-terminal domain-containing protein</fullName>
    </submittedName>
</protein>
<evidence type="ECO:0000259" key="1">
    <source>
        <dbReference type="Pfam" id="PF14656"/>
    </source>
</evidence>
<accession>A0A914UUJ6</accession>
<dbReference type="AlphaFoldDB" id="A0A914UUJ6"/>
<dbReference type="Proteomes" id="UP000887566">
    <property type="component" value="Unplaced"/>
</dbReference>